<comment type="caution">
    <text evidence="6">The sequence shown here is derived from an EMBL/GenBank/DDBJ whole genome shotgun (WGS) entry which is preliminary data.</text>
</comment>
<dbReference type="Gene3D" id="1.10.357.10">
    <property type="entry name" value="Tetracycline Repressor, domain 2"/>
    <property type="match status" value="1"/>
</dbReference>
<feature type="DNA-binding region" description="H-T-H motif" evidence="4">
    <location>
        <begin position="33"/>
        <end position="52"/>
    </location>
</feature>
<dbReference type="RefSeq" id="WP_035229640.1">
    <property type="nucleotide sequence ID" value="NZ_ARXV01000001.1"/>
</dbReference>
<protein>
    <submittedName>
        <fullName evidence="6">TetR family transcriptional regulator</fullName>
    </submittedName>
</protein>
<gene>
    <name evidence="6" type="ORF">Y5S_00271</name>
</gene>
<evidence type="ECO:0000259" key="5">
    <source>
        <dbReference type="PROSITE" id="PS50977"/>
    </source>
</evidence>
<dbReference type="PANTHER" id="PTHR30055:SF234">
    <property type="entry name" value="HTH-TYPE TRANSCRIPTIONAL REGULATOR BETI"/>
    <property type="match status" value="1"/>
</dbReference>
<dbReference type="AlphaFoldDB" id="A0A095SQL0"/>
<dbReference type="SUPFAM" id="SSF46689">
    <property type="entry name" value="Homeodomain-like"/>
    <property type="match status" value="1"/>
</dbReference>
<dbReference type="PROSITE" id="PS01081">
    <property type="entry name" value="HTH_TETR_1"/>
    <property type="match status" value="1"/>
</dbReference>
<feature type="domain" description="HTH tetR-type" evidence="5">
    <location>
        <begin position="10"/>
        <end position="70"/>
    </location>
</feature>
<keyword evidence="1" id="KW-0805">Transcription regulation</keyword>
<dbReference type="PROSITE" id="PS50977">
    <property type="entry name" value="HTH_TETR_2"/>
    <property type="match status" value="1"/>
</dbReference>
<dbReference type="eggNOG" id="COG1309">
    <property type="taxonomic scope" value="Bacteria"/>
</dbReference>
<dbReference type="InterPro" id="IPR036271">
    <property type="entry name" value="Tet_transcr_reg_TetR-rel_C_sf"/>
</dbReference>
<sequence length="209" mass="23696">MAQQSEALAYEPRDAILEAAAWCFMERGFNATSIDDIARQLSATKGMVYHYFDSKAELFFEIHHRAMDALLDEVRPVASSALPASQRFSEMARRYVKTLIVTRHYQRTVSEAVQMVLRSSTTETQRQQLTSLQDRRNHCEALFLSVLEQGIEEGSMLAQRPRIAIKPVFGAMNSVISWYHPREDETPEQLDQLVAEVVDVALKGVMGSN</sequence>
<dbReference type="InterPro" id="IPR001647">
    <property type="entry name" value="HTH_TetR"/>
</dbReference>
<dbReference type="InterPro" id="IPR041490">
    <property type="entry name" value="KstR2_TetR_C"/>
</dbReference>
<dbReference type="Pfam" id="PF00440">
    <property type="entry name" value="TetR_N"/>
    <property type="match status" value="1"/>
</dbReference>
<evidence type="ECO:0000256" key="3">
    <source>
        <dbReference type="ARBA" id="ARBA00023163"/>
    </source>
</evidence>
<proteinExistence type="predicted"/>
<dbReference type="GO" id="GO:0003700">
    <property type="term" value="F:DNA-binding transcription factor activity"/>
    <property type="evidence" value="ECO:0007669"/>
    <property type="project" value="TreeGrafter"/>
</dbReference>
<dbReference type="InterPro" id="IPR023772">
    <property type="entry name" value="DNA-bd_HTH_TetR-type_CS"/>
</dbReference>
<dbReference type="SUPFAM" id="SSF48498">
    <property type="entry name" value="Tetracyclin repressor-like, C-terminal domain"/>
    <property type="match status" value="1"/>
</dbReference>
<evidence type="ECO:0000256" key="1">
    <source>
        <dbReference type="ARBA" id="ARBA00023015"/>
    </source>
</evidence>
<dbReference type="PRINTS" id="PR00455">
    <property type="entry name" value="HTHTETR"/>
</dbReference>
<reference evidence="6 7" key="1">
    <citation type="submission" date="2012-09" db="EMBL/GenBank/DDBJ databases">
        <title>Genome Sequence of alkane-degrading Bacterium Alcanivorax sp. 19-m-6.</title>
        <authorList>
            <person name="Lai Q."/>
            <person name="Shao Z."/>
        </authorList>
    </citation>
    <scope>NUCLEOTIDE SEQUENCE [LARGE SCALE GENOMIC DNA]</scope>
    <source>
        <strain evidence="6 7">19-m-6</strain>
    </source>
</reference>
<dbReference type="EMBL" id="ARXV01000001">
    <property type="protein sequence ID" value="KGD66604.1"/>
    <property type="molecule type" value="Genomic_DNA"/>
</dbReference>
<evidence type="ECO:0000256" key="4">
    <source>
        <dbReference type="PROSITE-ProRule" id="PRU00335"/>
    </source>
</evidence>
<dbReference type="PATRIC" id="fig|1177154.3.peg.272"/>
<accession>A0A095SQL0</accession>
<dbReference type="Proteomes" id="UP000029444">
    <property type="component" value="Unassembled WGS sequence"/>
</dbReference>
<keyword evidence="7" id="KW-1185">Reference proteome</keyword>
<evidence type="ECO:0000313" key="7">
    <source>
        <dbReference type="Proteomes" id="UP000029444"/>
    </source>
</evidence>
<dbReference type="PANTHER" id="PTHR30055">
    <property type="entry name" value="HTH-TYPE TRANSCRIPTIONAL REGULATOR RUTR"/>
    <property type="match status" value="1"/>
</dbReference>
<dbReference type="InterPro" id="IPR009057">
    <property type="entry name" value="Homeodomain-like_sf"/>
</dbReference>
<name>A0A095SQL0_9GAMM</name>
<evidence type="ECO:0000313" key="6">
    <source>
        <dbReference type="EMBL" id="KGD66604.1"/>
    </source>
</evidence>
<dbReference type="InterPro" id="IPR050109">
    <property type="entry name" value="HTH-type_TetR-like_transc_reg"/>
</dbReference>
<dbReference type="GO" id="GO:0000976">
    <property type="term" value="F:transcription cis-regulatory region binding"/>
    <property type="evidence" value="ECO:0007669"/>
    <property type="project" value="TreeGrafter"/>
</dbReference>
<evidence type="ECO:0000256" key="2">
    <source>
        <dbReference type="ARBA" id="ARBA00023125"/>
    </source>
</evidence>
<keyword evidence="2 4" id="KW-0238">DNA-binding</keyword>
<dbReference type="Gene3D" id="1.10.10.60">
    <property type="entry name" value="Homeodomain-like"/>
    <property type="match status" value="1"/>
</dbReference>
<keyword evidence="3" id="KW-0804">Transcription</keyword>
<organism evidence="6 7">
    <name type="scientific">Alcanivorax nanhaiticus</name>
    <dbReference type="NCBI Taxonomy" id="1177154"/>
    <lineage>
        <taxon>Bacteria</taxon>
        <taxon>Pseudomonadati</taxon>
        <taxon>Pseudomonadota</taxon>
        <taxon>Gammaproteobacteria</taxon>
        <taxon>Oceanospirillales</taxon>
        <taxon>Alcanivoracaceae</taxon>
        <taxon>Alcanivorax</taxon>
    </lineage>
</organism>
<dbReference type="Pfam" id="PF17932">
    <property type="entry name" value="TetR_C_24"/>
    <property type="match status" value="1"/>
</dbReference>
<dbReference type="STRING" id="1177154.Y5S_00271"/>
<dbReference type="OrthoDB" id="4541465at2"/>